<dbReference type="Proteomes" id="UP000009235">
    <property type="component" value="Chromosome"/>
</dbReference>
<protein>
    <recommendedName>
        <fullName evidence="2">Cytochrome bc1 complex Rieske iron-sulfur subunit</fullName>
    </recommendedName>
    <alternativeName>
        <fullName evidence="8">Cytochrome bc1 reductase complex subunit QcrA</fullName>
    </alternativeName>
</protein>
<dbReference type="FunFam" id="2.102.10.10:FF:000016">
    <property type="entry name" value="Nitrite reductase/ring-hydroxylating ferredoxin subunit"/>
    <property type="match status" value="1"/>
</dbReference>
<dbReference type="GO" id="GO:0016020">
    <property type="term" value="C:membrane"/>
    <property type="evidence" value="ECO:0007669"/>
    <property type="project" value="InterPro"/>
</dbReference>
<gene>
    <name evidence="11" type="ordered locus">AS9A_2561</name>
</gene>
<dbReference type="OrthoDB" id="25106at2"/>
<dbReference type="HOGENOM" id="CLU_055690_1_4_11"/>
<dbReference type="GO" id="GO:0046872">
    <property type="term" value="F:metal ion binding"/>
    <property type="evidence" value="ECO:0007669"/>
    <property type="project" value="UniProtKB-KW"/>
</dbReference>
<keyword evidence="5" id="KW-0408">Iron</keyword>
<dbReference type="GO" id="GO:0016705">
    <property type="term" value="F:oxidoreductase activity, acting on paired donors, with incorporation or reduction of molecular oxygen"/>
    <property type="evidence" value="ECO:0007669"/>
    <property type="project" value="UniProtKB-ARBA"/>
</dbReference>
<dbReference type="PROSITE" id="PS51296">
    <property type="entry name" value="RIESKE"/>
    <property type="match status" value="1"/>
</dbReference>
<comment type="cofactor">
    <cofactor evidence="9">
        <name>[2Fe-2S] cluster</name>
        <dbReference type="ChEBI" id="CHEBI:190135"/>
    </cofactor>
</comment>
<dbReference type="STRING" id="443218.AS9A_2561"/>
<evidence type="ECO:0000256" key="7">
    <source>
        <dbReference type="ARBA" id="ARBA00023157"/>
    </source>
</evidence>
<dbReference type="GO" id="GO:0051537">
    <property type="term" value="F:2 iron, 2 sulfur cluster binding"/>
    <property type="evidence" value="ECO:0007669"/>
    <property type="project" value="UniProtKB-KW"/>
</dbReference>
<sequence>MDFQCVDRRTALKVAGLTCAGATVAGCATYGAQDNEPAEPVAPVTVDPNAEADPAEAADALASIDDIPVGGGEVFASEQVVVTQPASGTFQAFSAVCTHEGCIVANVSDGTINCSCHGSRFNLDGSVANGPAASALPPRQISIAGRSIILG</sequence>
<keyword evidence="7" id="KW-1015">Disulfide bond</keyword>
<dbReference type="InterPro" id="IPR005805">
    <property type="entry name" value="Rieske_Fe-S_prot_C"/>
</dbReference>
<evidence type="ECO:0000259" key="10">
    <source>
        <dbReference type="PROSITE" id="PS51296"/>
    </source>
</evidence>
<feature type="domain" description="Rieske" evidence="10">
    <location>
        <begin position="59"/>
        <end position="150"/>
    </location>
</feature>
<dbReference type="Pfam" id="PF00355">
    <property type="entry name" value="Rieske"/>
    <property type="match status" value="1"/>
</dbReference>
<evidence type="ECO:0000313" key="12">
    <source>
        <dbReference type="Proteomes" id="UP000009235"/>
    </source>
</evidence>
<name>F6EGF5_HOYSD</name>
<dbReference type="GO" id="GO:0004497">
    <property type="term" value="F:monooxygenase activity"/>
    <property type="evidence" value="ECO:0007669"/>
    <property type="project" value="UniProtKB-ARBA"/>
</dbReference>
<evidence type="ECO:0000256" key="3">
    <source>
        <dbReference type="ARBA" id="ARBA00022714"/>
    </source>
</evidence>
<dbReference type="CDD" id="cd03467">
    <property type="entry name" value="Rieske"/>
    <property type="match status" value="1"/>
</dbReference>
<evidence type="ECO:0000256" key="1">
    <source>
        <dbReference type="ARBA" id="ARBA00002494"/>
    </source>
</evidence>
<evidence type="ECO:0000256" key="9">
    <source>
        <dbReference type="ARBA" id="ARBA00034078"/>
    </source>
</evidence>
<proteinExistence type="predicted"/>
<keyword evidence="6" id="KW-0411">Iron-sulfur</keyword>
<accession>F6EGF5</accession>
<dbReference type="SUPFAM" id="SSF50022">
    <property type="entry name" value="ISP domain"/>
    <property type="match status" value="1"/>
</dbReference>
<dbReference type="PANTHER" id="PTHR10134">
    <property type="entry name" value="CYTOCHROME B-C1 COMPLEX SUBUNIT RIESKE, MITOCHONDRIAL"/>
    <property type="match status" value="1"/>
</dbReference>
<keyword evidence="4" id="KW-0479">Metal-binding</keyword>
<dbReference type="InterPro" id="IPR017941">
    <property type="entry name" value="Rieske_2Fe-2S"/>
</dbReference>
<evidence type="ECO:0000256" key="2">
    <source>
        <dbReference type="ARBA" id="ARBA00015816"/>
    </source>
</evidence>
<evidence type="ECO:0000313" key="11">
    <source>
        <dbReference type="EMBL" id="AEF41008.1"/>
    </source>
</evidence>
<dbReference type="eggNOG" id="COG0723">
    <property type="taxonomic scope" value="Bacteria"/>
</dbReference>
<evidence type="ECO:0000256" key="8">
    <source>
        <dbReference type="ARBA" id="ARBA00029586"/>
    </source>
</evidence>
<dbReference type="Gene3D" id="2.102.10.10">
    <property type="entry name" value="Rieske [2Fe-2S] iron-sulphur domain"/>
    <property type="match status" value="1"/>
</dbReference>
<evidence type="ECO:0000256" key="6">
    <source>
        <dbReference type="ARBA" id="ARBA00023014"/>
    </source>
</evidence>
<dbReference type="RefSeq" id="WP_013807357.1">
    <property type="nucleotide sequence ID" value="NC_015564.1"/>
</dbReference>
<evidence type="ECO:0000256" key="4">
    <source>
        <dbReference type="ARBA" id="ARBA00022723"/>
    </source>
</evidence>
<keyword evidence="3" id="KW-0001">2Fe-2S</keyword>
<organism evidence="11 12">
    <name type="scientific">Hoyosella subflava (strain DSM 45089 / JCM 17490 / NBRC 109087 / DQS3-9A1)</name>
    <name type="common">Amycolicicoccus subflavus</name>
    <dbReference type="NCBI Taxonomy" id="443218"/>
    <lineage>
        <taxon>Bacteria</taxon>
        <taxon>Bacillati</taxon>
        <taxon>Actinomycetota</taxon>
        <taxon>Actinomycetes</taxon>
        <taxon>Mycobacteriales</taxon>
        <taxon>Hoyosellaceae</taxon>
        <taxon>Hoyosella</taxon>
    </lineage>
</organism>
<dbReference type="InterPro" id="IPR014349">
    <property type="entry name" value="Rieske_Fe-S_prot"/>
</dbReference>
<keyword evidence="12" id="KW-1185">Reference proteome</keyword>
<dbReference type="PRINTS" id="PR00162">
    <property type="entry name" value="RIESKE"/>
</dbReference>
<evidence type="ECO:0000256" key="5">
    <source>
        <dbReference type="ARBA" id="ARBA00023004"/>
    </source>
</evidence>
<reference evidence="11 12" key="1">
    <citation type="journal article" date="2011" name="J. Bacteriol.">
        <title>Complete genome sequence of Amycolicicoccus subflavus DQS3-9A1T, an actinomycete isolated from crude oil-polluted soil.</title>
        <authorList>
            <person name="Cai M."/>
            <person name="Chen W.M."/>
            <person name="Nie Y."/>
            <person name="Chi C.Q."/>
            <person name="Wang Y.N."/>
            <person name="Tang Y.Q."/>
            <person name="Li G.Y."/>
            <person name="Wu X.L."/>
        </authorList>
    </citation>
    <scope>NUCLEOTIDE SEQUENCE [LARGE SCALE GENOMIC DNA]</scope>
    <source>
        <strain evidence="12">DSM 45089 / DQS3-9A1</strain>
    </source>
</reference>
<dbReference type="KEGG" id="asd:AS9A_2561"/>
<comment type="function">
    <text evidence="1">Iron-sulfur subunit of the cytochrome bc1 complex, an essential component of the respiratory electron transport chain required for ATP synthesis. The bc1 complex catalyzes the oxidation of menaquinol and the reduction of cytochrome c in the respiratory chain. The bc1 complex operates through a Q-cycle mechanism that couples electron transfer to generation of the proton gradient that drives ATP synthesis.</text>
</comment>
<dbReference type="InterPro" id="IPR036922">
    <property type="entry name" value="Rieske_2Fe-2S_sf"/>
</dbReference>
<dbReference type="AlphaFoldDB" id="F6EGF5"/>
<dbReference type="EMBL" id="CP002786">
    <property type="protein sequence ID" value="AEF41008.1"/>
    <property type="molecule type" value="Genomic_DNA"/>
</dbReference>